<evidence type="ECO:0000313" key="2">
    <source>
        <dbReference type="Proteomes" id="UP000095282"/>
    </source>
</evidence>
<keyword evidence="1" id="KW-0812">Transmembrane</keyword>
<accession>A0A1I7TY06</accession>
<dbReference type="WBParaSite" id="Csp11.Scaffold629.g12928.t1">
    <property type="protein sequence ID" value="Csp11.Scaffold629.g12928.t1"/>
    <property type="gene ID" value="Csp11.Scaffold629.g12928"/>
</dbReference>
<feature type="transmembrane region" description="Helical" evidence="1">
    <location>
        <begin position="64"/>
        <end position="88"/>
    </location>
</feature>
<feature type="transmembrane region" description="Helical" evidence="1">
    <location>
        <begin position="12"/>
        <end position="29"/>
    </location>
</feature>
<feature type="transmembrane region" description="Helical" evidence="1">
    <location>
        <begin position="109"/>
        <end position="134"/>
    </location>
</feature>
<keyword evidence="1" id="KW-1133">Transmembrane helix</keyword>
<name>A0A1I7TY06_9PELO</name>
<feature type="transmembrane region" description="Helical" evidence="1">
    <location>
        <begin position="146"/>
        <end position="168"/>
    </location>
</feature>
<evidence type="ECO:0000313" key="3">
    <source>
        <dbReference type="WBParaSite" id="Csp11.Scaffold629.g12928.t1"/>
    </source>
</evidence>
<dbReference type="PANTHER" id="PTHR46891">
    <property type="entry name" value="SERPENTINE RECEPTOR, CLASS H-RELATED"/>
    <property type="match status" value="1"/>
</dbReference>
<dbReference type="Pfam" id="PF10318">
    <property type="entry name" value="7TM_GPCR_Srh"/>
    <property type="match status" value="1"/>
</dbReference>
<evidence type="ECO:0000256" key="1">
    <source>
        <dbReference type="SAM" id="Phobius"/>
    </source>
</evidence>
<protein>
    <submittedName>
        <fullName evidence="3">Serpentine Receptor, class H</fullName>
    </submittedName>
</protein>
<proteinExistence type="predicted"/>
<dbReference type="AlphaFoldDB" id="A0A1I7TY06"/>
<reference evidence="3" key="1">
    <citation type="submission" date="2016-11" db="UniProtKB">
        <authorList>
            <consortium name="WormBaseParasite"/>
        </authorList>
    </citation>
    <scope>IDENTIFICATION</scope>
</reference>
<organism evidence="2 3">
    <name type="scientific">Caenorhabditis tropicalis</name>
    <dbReference type="NCBI Taxonomy" id="1561998"/>
    <lineage>
        <taxon>Eukaryota</taxon>
        <taxon>Metazoa</taxon>
        <taxon>Ecdysozoa</taxon>
        <taxon>Nematoda</taxon>
        <taxon>Chromadorea</taxon>
        <taxon>Rhabditida</taxon>
        <taxon>Rhabditina</taxon>
        <taxon>Rhabditomorpha</taxon>
        <taxon>Rhabditoidea</taxon>
        <taxon>Rhabditidae</taxon>
        <taxon>Peloderinae</taxon>
        <taxon>Caenorhabditis</taxon>
    </lineage>
</organism>
<keyword evidence="2" id="KW-1185">Reference proteome</keyword>
<keyword evidence="1" id="KW-0472">Membrane</keyword>
<sequence>MSWTKWRRPWLIFHFIITTFGILSFDFYVPEQEEAKKRALMRLPCLPNYIYEADLYVFSEENTYHITLFSIFITWISTEIFIFAYSLVQKIRKQLKDRKMSPKTYQLQKKFFTALAIQMLLPLTLLIIPCIYTWCTVFFNFYKQAFTNIALVLGSMHGLLSTLVMLFIHHPYREAMKFMFFGQETNIKKIRKNTVISSVAMTAEK</sequence>
<dbReference type="SUPFAM" id="SSF81321">
    <property type="entry name" value="Family A G protein-coupled receptor-like"/>
    <property type="match status" value="1"/>
</dbReference>
<dbReference type="Proteomes" id="UP000095282">
    <property type="component" value="Unplaced"/>
</dbReference>
<dbReference type="InterPro" id="IPR019422">
    <property type="entry name" value="7TM_GPCR_serpentine_rcpt_Srh"/>
</dbReference>